<dbReference type="EMBL" id="JAHHHD010000005">
    <property type="protein sequence ID" value="MBW4658463.1"/>
    <property type="molecule type" value="Genomic_DNA"/>
</dbReference>
<reference evidence="1" key="1">
    <citation type="submission" date="2021-05" db="EMBL/GenBank/DDBJ databases">
        <authorList>
            <person name="Pietrasiak N."/>
            <person name="Ward R."/>
            <person name="Stajich J.E."/>
            <person name="Kurbessoian T."/>
        </authorList>
    </citation>
    <scope>NUCLEOTIDE SEQUENCE</scope>
    <source>
        <strain evidence="1">UHER 2000/2452</strain>
    </source>
</reference>
<sequence>MNFLRRLAIALYRIFVGSPARLRPRVRRSQFYEPKFELNKTYEYDSFDDQNEFDSQDDFNTKAITSYLMTHPYPLQTTHYTSSYKPGYCPQMLQWRGGYDEDYQDEYEDEYDEYELDDSYGTVEYRFETFGGDTFIEYSYEGDLDEQEIVQALNWLWTSSVDRSNLDRSSVLTGTLRMPMLPGRPIGLPYLR</sequence>
<comment type="caution">
    <text evidence="1">The sequence shown here is derived from an EMBL/GenBank/DDBJ whole genome shotgun (WGS) entry which is preliminary data.</text>
</comment>
<accession>A0A951UN84</accession>
<dbReference type="Proteomes" id="UP000757435">
    <property type="component" value="Unassembled WGS sequence"/>
</dbReference>
<gene>
    <name evidence="1" type="ORF">KME15_07300</name>
</gene>
<dbReference type="AlphaFoldDB" id="A0A951UN84"/>
<protein>
    <submittedName>
        <fullName evidence="1">Uncharacterized protein</fullName>
    </submittedName>
</protein>
<organism evidence="1 2">
    <name type="scientific">Drouetiella hepatica Uher 2000/2452</name>
    <dbReference type="NCBI Taxonomy" id="904376"/>
    <lineage>
        <taxon>Bacteria</taxon>
        <taxon>Bacillati</taxon>
        <taxon>Cyanobacteriota</taxon>
        <taxon>Cyanophyceae</taxon>
        <taxon>Oculatellales</taxon>
        <taxon>Oculatellaceae</taxon>
        <taxon>Drouetiella</taxon>
    </lineage>
</organism>
<proteinExistence type="predicted"/>
<evidence type="ECO:0000313" key="2">
    <source>
        <dbReference type="Proteomes" id="UP000757435"/>
    </source>
</evidence>
<name>A0A951UN84_9CYAN</name>
<evidence type="ECO:0000313" key="1">
    <source>
        <dbReference type="EMBL" id="MBW4658463.1"/>
    </source>
</evidence>
<reference evidence="1" key="2">
    <citation type="journal article" date="2022" name="Microbiol. Resour. Announc.">
        <title>Metagenome Sequencing to Explore Phylogenomics of Terrestrial Cyanobacteria.</title>
        <authorList>
            <person name="Ward R.D."/>
            <person name="Stajich J.E."/>
            <person name="Johansen J.R."/>
            <person name="Huntemann M."/>
            <person name="Clum A."/>
            <person name="Foster B."/>
            <person name="Foster B."/>
            <person name="Roux S."/>
            <person name="Palaniappan K."/>
            <person name="Varghese N."/>
            <person name="Mukherjee S."/>
            <person name="Reddy T.B.K."/>
            <person name="Daum C."/>
            <person name="Copeland A."/>
            <person name="Chen I.A."/>
            <person name="Ivanova N.N."/>
            <person name="Kyrpides N.C."/>
            <person name="Shapiro N."/>
            <person name="Eloe-Fadrosh E.A."/>
            <person name="Pietrasiak N."/>
        </authorList>
    </citation>
    <scope>NUCLEOTIDE SEQUENCE</scope>
    <source>
        <strain evidence="1">UHER 2000/2452</strain>
    </source>
</reference>